<organism evidence="3 4">
    <name type="scientific">Monilinia laxa</name>
    <name type="common">Brown rot fungus</name>
    <name type="synonym">Sclerotinia laxa</name>
    <dbReference type="NCBI Taxonomy" id="61186"/>
    <lineage>
        <taxon>Eukaryota</taxon>
        <taxon>Fungi</taxon>
        <taxon>Dikarya</taxon>
        <taxon>Ascomycota</taxon>
        <taxon>Pezizomycotina</taxon>
        <taxon>Leotiomycetes</taxon>
        <taxon>Helotiales</taxon>
        <taxon>Sclerotiniaceae</taxon>
        <taxon>Monilinia</taxon>
    </lineage>
</organism>
<evidence type="ECO:0000313" key="4">
    <source>
        <dbReference type="Proteomes" id="UP000326757"/>
    </source>
</evidence>
<evidence type="ECO:0000256" key="1">
    <source>
        <dbReference type="SAM" id="Phobius"/>
    </source>
</evidence>
<dbReference type="OrthoDB" id="190375at2759"/>
<feature type="transmembrane region" description="Helical" evidence="1">
    <location>
        <begin position="201"/>
        <end position="220"/>
    </location>
</feature>
<name>A0A5N6JZR5_MONLA</name>
<gene>
    <name evidence="3" type="ORF">EYC80_006979</name>
</gene>
<feature type="domain" description="V-SNARE coiled-coil homology" evidence="2">
    <location>
        <begin position="173"/>
        <end position="214"/>
    </location>
</feature>
<comment type="caution">
    <text evidence="3">The sequence shown here is derived from an EMBL/GenBank/DDBJ whole genome shotgun (WGS) entry which is preliminary data.</text>
</comment>
<dbReference type="InterPro" id="IPR042855">
    <property type="entry name" value="V_SNARE_CC"/>
</dbReference>
<protein>
    <recommendedName>
        <fullName evidence="2">V-SNARE coiled-coil homology domain-containing protein</fullName>
    </recommendedName>
</protein>
<reference evidence="3 4" key="1">
    <citation type="submission" date="2019-06" db="EMBL/GenBank/DDBJ databases">
        <title>Genome Sequence of the Brown Rot Fungal Pathogen Monilinia laxa.</title>
        <authorList>
            <person name="De Miccolis Angelini R.M."/>
            <person name="Landi L."/>
            <person name="Abate D."/>
            <person name="Pollastro S."/>
            <person name="Romanazzi G."/>
            <person name="Faretra F."/>
        </authorList>
    </citation>
    <scope>NUCLEOTIDE SEQUENCE [LARGE SCALE GENOMIC DNA]</scope>
    <source>
        <strain evidence="3 4">Mlax316</strain>
    </source>
</reference>
<dbReference type="Proteomes" id="UP000326757">
    <property type="component" value="Unassembled WGS sequence"/>
</dbReference>
<sequence>MQCSDRGFTEYHVEIINHIDSFTVQRKQLSTLKTPLADTQSRLDLLLFRFSILIKLVNPCSRTNFIQTHSIPLHYLTSFSSSETTNTYTTQQIFTTRTLAEQKIIQSESKINDLIFTNTLIPIPTITQWRTTENLNMILISPAEEPLVPVANKQEVTRGRRHYKLLSTILLVLAVSAQGFRRGANRVRKQMWWKDMKMRMCLILGIIILLVIIISLLPSIKKVQTKNGKRNVNDGILGYRDYEKRDMNTCTEFHGTKRLTPNPLGLLHGETLHSWEGNERGFSDSGVDIFEIFYMMVLPFFFPYEGVTLISDLQIDDTKRNKWLFRLNGDLYL</sequence>
<keyword evidence="4" id="KW-1185">Reference proteome</keyword>
<dbReference type="AlphaFoldDB" id="A0A5N6JZR5"/>
<proteinExistence type="predicted"/>
<accession>A0A5N6JZR5</accession>
<evidence type="ECO:0000313" key="3">
    <source>
        <dbReference type="EMBL" id="KAB8295036.1"/>
    </source>
</evidence>
<keyword evidence="1" id="KW-1133">Transmembrane helix</keyword>
<dbReference type="Gene3D" id="1.20.5.110">
    <property type="match status" value="1"/>
</dbReference>
<dbReference type="EMBL" id="VIGI01000010">
    <property type="protein sequence ID" value="KAB8295036.1"/>
    <property type="molecule type" value="Genomic_DNA"/>
</dbReference>
<dbReference type="Pfam" id="PF00957">
    <property type="entry name" value="Synaptobrevin"/>
    <property type="match status" value="1"/>
</dbReference>
<keyword evidence="1" id="KW-0812">Transmembrane</keyword>
<evidence type="ECO:0000259" key="2">
    <source>
        <dbReference type="Pfam" id="PF00957"/>
    </source>
</evidence>
<keyword evidence="1" id="KW-0472">Membrane</keyword>